<comment type="caution">
    <text evidence="1">The sequence shown here is derived from an EMBL/GenBank/DDBJ whole genome shotgun (WGS) entry which is preliminary data.</text>
</comment>
<dbReference type="Proteomes" id="UP000004348">
    <property type="component" value="Chromosome"/>
</dbReference>
<proteinExistence type="predicted"/>
<sequence length="78" mass="8749">MRPPAAFLKRSCKAIAIPAPARPDATVICVASLLHIVIKTAKKTPIYRTEISLEIEYFVFLSCIFLESLSCRIILKTR</sequence>
<name>F3KK77_9ARCH</name>
<evidence type="ECO:0000313" key="1">
    <source>
        <dbReference type="EMBL" id="EGG42244.1"/>
    </source>
</evidence>
<protein>
    <submittedName>
        <fullName evidence="1">Uncharacterized protein</fullName>
    </submittedName>
</protein>
<reference evidence="1" key="1">
    <citation type="journal article" date="2011" name="PLoS ONE">
        <title>Genome of a low-salinity ammonia-oxidizing archaeon determined by single-cell and metagenomic analysis.</title>
        <authorList>
            <person name="Blainey P.C."/>
            <person name="Mosier A.C."/>
            <person name="Potanina A."/>
            <person name="Francis C.A."/>
            <person name="Quake S.R."/>
        </authorList>
    </citation>
    <scope>NUCLEOTIDE SEQUENCE [LARGE SCALE GENOMIC DNA]</scope>
    <source>
        <strain evidence="1">SFB1</strain>
    </source>
</reference>
<dbReference type="HOGENOM" id="CLU_2613429_0_0_2"/>
<gene>
    <name evidence="1" type="ORF">Nlim_0890</name>
</gene>
<dbReference type="EMBL" id="AEGP01000033">
    <property type="protein sequence ID" value="EGG42244.1"/>
    <property type="molecule type" value="Genomic_DNA"/>
</dbReference>
<organism evidence="1">
    <name type="scientific">Candidatus Nitrosarchaeum limnium SFB1</name>
    <dbReference type="NCBI Taxonomy" id="886738"/>
    <lineage>
        <taxon>Archaea</taxon>
        <taxon>Nitrososphaerota</taxon>
        <taxon>Nitrososphaeria</taxon>
        <taxon>Nitrosopumilales</taxon>
        <taxon>Nitrosopumilaceae</taxon>
        <taxon>Nitrosarchaeum</taxon>
    </lineage>
</organism>
<accession>F3KK77</accession>
<dbReference type="AlphaFoldDB" id="F3KK77"/>